<evidence type="ECO:0008006" key="3">
    <source>
        <dbReference type="Google" id="ProtNLM"/>
    </source>
</evidence>
<dbReference type="Proteomes" id="UP001185015">
    <property type="component" value="Unassembled WGS sequence"/>
</dbReference>
<dbReference type="EMBL" id="JAVDQI010000005">
    <property type="protein sequence ID" value="MDR6223104.1"/>
    <property type="molecule type" value="Genomic_DNA"/>
</dbReference>
<sequence length="182" mass="19809">MNMKLLMIPFLALLLVAVSGCTDPAEPTGPAVDGVVLSVDGVVLETVPEGFEYLGAHDVEADDIRVDYVDVEGILNASEAFYNLDSADYWIMGVEMDSVESAENFITQYKAGFGSLAVGNRFAEVPFNEHDATVITKYITAGGEYNVPRYSYVWNNENFVFLVKGNTDDAEVVLNLAKATGF</sequence>
<keyword evidence="2" id="KW-1185">Reference proteome</keyword>
<reference evidence="1 2" key="1">
    <citation type="submission" date="2023-07" db="EMBL/GenBank/DDBJ databases">
        <title>Genomic Encyclopedia of Type Strains, Phase IV (KMG-IV): sequencing the most valuable type-strain genomes for metagenomic binning, comparative biology and taxonomic classification.</title>
        <authorList>
            <person name="Goeker M."/>
        </authorList>
    </citation>
    <scope>NUCLEOTIDE SEQUENCE [LARGE SCALE GENOMIC DNA]</scope>
    <source>
        <strain evidence="1 2">DSM 17273</strain>
    </source>
</reference>
<evidence type="ECO:0000313" key="1">
    <source>
        <dbReference type="EMBL" id="MDR6223104.1"/>
    </source>
</evidence>
<organism evidence="1 2">
    <name type="scientific">Methanococcoides alaskense</name>
    <dbReference type="NCBI Taxonomy" id="325778"/>
    <lineage>
        <taxon>Archaea</taxon>
        <taxon>Methanobacteriati</taxon>
        <taxon>Methanobacteriota</taxon>
        <taxon>Stenosarchaea group</taxon>
        <taxon>Methanomicrobia</taxon>
        <taxon>Methanosarcinales</taxon>
        <taxon>Methanosarcinaceae</taxon>
        <taxon>Methanococcoides</taxon>
    </lineage>
</organism>
<evidence type="ECO:0000313" key="2">
    <source>
        <dbReference type="Proteomes" id="UP001185015"/>
    </source>
</evidence>
<protein>
    <recommendedName>
        <fullName evidence="3">Lipoprotein</fullName>
    </recommendedName>
</protein>
<dbReference type="PROSITE" id="PS51257">
    <property type="entry name" value="PROKAR_LIPOPROTEIN"/>
    <property type="match status" value="1"/>
</dbReference>
<dbReference type="RefSeq" id="WP_309740324.1">
    <property type="nucleotide sequence ID" value="NZ_JAVDQI010000005.1"/>
</dbReference>
<gene>
    <name evidence="1" type="ORF">J2750_001566</name>
</gene>
<proteinExistence type="predicted"/>
<comment type="caution">
    <text evidence="1">The sequence shown here is derived from an EMBL/GenBank/DDBJ whole genome shotgun (WGS) entry which is preliminary data.</text>
</comment>
<accession>A0AA90U0N5</accession>
<dbReference type="AlphaFoldDB" id="A0AA90U0N5"/>
<name>A0AA90U0N5_9EURY</name>